<dbReference type="GO" id="GO:0043565">
    <property type="term" value="F:sequence-specific DNA binding"/>
    <property type="evidence" value="ECO:0007669"/>
    <property type="project" value="InterPro"/>
</dbReference>
<dbReference type="PROSITE" id="PS01124">
    <property type="entry name" value="HTH_ARAC_FAMILY_2"/>
    <property type="match status" value="1"/>
</dbReference>
<evidence type="ECO:0000313" key="5">
    <source>
        <dbReference type="EMBL" id="GGB55860.1"/>
    </source>
</evidence>
<dbReference type="InterPro" id="IPR009057">
    <property type="entry name" value="Homeodomain-like_sf"/>
</dbReference>
<organism evidence="5 6">
    <name type="scientific">Roseibium aquae</name>
    <dbReference type="NCBI Taxonomy" id="1323746"/>
    <lineage>
        <taxon>Bacteria</taxon>
        <taxon>Pseudomonadati</taxon>
        <taxon>Pseudomonadota</taxon>
        <taxon>Alphaproteobacteria</taxon>
        <taxon>Hyphomicrobiales</taxon>
        <taxon>Stappiaceae</taxon>
        <taxon>Roseibium</taxon>
    </lineage>
</organism>
<sequence length="316" mass="34371">MIERAEDLARTPNGGADPLSAVLSIVRARGDRAAVLAPRRPQSLMFPARMPCLHHVQSGEIVIRAGSADPVTLRANELALLLRGDAHRVDLNGGGVARSIDEFLDADMSVTEAGPSETSTKAFWGSFSFDSDLATRVLQPLPPVIVLSDLKDHPIEWLDLVCDLILQENAAGRPGAAVMVSRLLDLLLIQILRRWAQSANSLPGWLAAAKDDRIARAVAAIHQDPAQDWTNERLATLAGMSKSSFVERFRQVMGQQPGSYLRHWRLDRAAEALQHSTATIDGIAATVGYASQEAFSRAFQSRFGASPSAWRVARSR</sequence>
<dbReference type="InterPro" id="IPR018062">
    <property type="entry name" value="HTH_AraC-typ_CS"/>
</dbReference>
<protein>
    <submittedName>
        <fullName evidence="5">Transcriptional regulator, AraC family protein</fullName>
    </submittedName>
</protein>
<dbReference type="OrthoDB" id="9783876at2"/>
<evidence type="ECO:0000259" key="4">
    <source>
        <dbReference type="PROSITE" id="PS01124"/>
    </source>
</evidence>
<dbReference type="Pfam" id="PF12833">
    <property type="entry name" value="HTH_18"/>
    <property type="match status" value="1"/>
</dbReference>
<name>A0A916TLR9_9HYPH</name>
<dbReference type="PRINTS" id="PR00032">
    <property type="entry name" value="HTHARAC"/>
</dbReference>
<dbReference type="PANTHER" id="PTHR46796">
    <property type="entry name" value="HTH-TYPE TRANSCRIPTIONAL ACTIVATOR RHAS-RELATED"/>
    <property type="match status" value="1"/>
</dbReference>
<keyword evidence="6" id="KW-1185">Reference proteome</keyword>
<dbReference type="InterPro" id="IPR018060">
    <property type="entry name" value="HTH_AraC"/>
</dbReference>
<reference evidence="5" key="1">
    <citation type="journal article" date="2014" name="Int. J. Syst. Evol. Microbiol.">
        <title>Complete genome sequence of Corynebacterium casei LMG S-19264T (=DSM 44701T), isolated from a smear-ripened cheese.</title>
        <authorList>
            <consortium name="US DOE Joint Genome Institute (JGI-PGF)"/>
            <person name="Walter F."/>
            <person name="Albersmeier A."/>
            <person name="Kalinowski J."/>
            <person name="Ruckert C."/>
        </authorList>
    </citation>
    <scope>NUCLEOTIDE SEQUENCE</scope>
    <source>
        <strain evidence="5">CGMCC 1.12426</strain>
    </source>
</reference>
<evidence type="ECO:0000256" key="3">
    <source>
        <dbReference type="ARBA" id="ARBA00023163"/>
    </source>
</evidence>
<dbReference type="Gene3D" id="1.10.10.60">
    <property type="entry name" value="Homeodomain-like"/>
    <property type="match status" value="2"/>
</dbReference>
<dbReference type="Pfam" id="PF12852">
    <property type="entry name" value="Cupin_6"/>
    <property type="match status" value="1"/>
</dbReference>
<dbReference type="RefSeq" id="WP_150497260.1">
    <property type="nucleotide sequence ID" value="NZ_BMFA01000009.1"/>
</dbReference>
<dbReference type="InterPro" id="IPR032783">
    <property type="entry name" value="AraC_lig"/>
</dbReference>
<dbReference type="SUPFAM" id="SSF46689">
    <property type="entry name" value="Homeodomain-like"/>
    <property type="match status" value="2"/>
</dbReference>
<evidence type="ECO:0000256" key="1">
    <source>
        <dbReference type="ARBA" id="ARBA00023015"/>
    </source>
</evidence>
<dbReference type="AlphaFoldDB" id="A0A916TLR9"/>
<accession>A0A916TLR9</accession>
<feature type="domain" description="HTH araC/xylS-type" evidence="4">
    <location>
        <begin position="215"/>
        <end position="313"/>
    </location>
</feature>
<dbReference type="InterPro" id="IPR050204">
    <property type="entry name" value="AraC_XylS_family_regulators"/>
</dbReference>
<evidence type="ECO:0000313" key="6">
    <source>
        <dbReference type="Proteomes" id="UP000605148"/>
    </source>
</evidence>
<dbReference type="PANTHER" id="PTHR46796:SF7">
    <property type="entry name" value="ARAC FAMILY TRANSCRIPTIONAL REGULATOR"/>
    <property type="match status" value="1"/>
</dbReference>
<dbReference type="InterPro" id="IPR020449">
    <property type="entry name" value="Tscrpt_reg_AraC-type_HTH"/>
</dbReference>
<keyword evidence="3" id="KW-0804">Transcription</keyword>
<dbReference type="SMART" id="SM00342">
    <property type="entry name" value="HTH_ARAC"/>
    <property type="match status" value="1"/>
</dbReference>
<dbReference type="PROSITE" id="PS00041">
    <property type="entry name" value="HTH_ARAC_FAMILY_1"/>
    <property type="match status" value="1"/>
</dbReference>
<dbReference type="EMBL" id="BMFA01000009">
    <property type="protein sequence ID" value="GGB55860.1"/>
    <property type="molecule type" value="Genomic_DNA"/>
</dbReference>
<reference evidence="5" key="2">
    <citation type="submission" date="2020-09" db="EMBL/GenBank/DDBJ databases">
        <authorList>
            <person name="Sun Q."/>
            <person name="Zhou Y."/>
        </authorList>
    </citation>
    <scope>NUCLEOTIDE SEQUENCE</scope>
    <source>
        <strain evidence="5">CGMCC 1.12426</strain>
    </source>
</reference>
<dbReference type="Proteomes" id="UP000605148">
    <property type="component" value="Unassembled WGS sequence"/>
</dbReference>
<evidence type="ECO:0000256" key="2">
    <source>
        <dbReference type="ARBA" id="ARBA00023125"/>
    </source>
</evidence>
<gene>
    <name evidence="5" type="ORF">GCM10011316_29930</name>
</gene>
<keyword evidence="1" id="KW-0805">Transcription regulation</keyword>
<comment type="caution">
    <text evidence="5">The sequence shown here is derived from an EMBL/GenBank/DDBJ whole genome shotgun (WGS) entry which is preliminary data.</text>
</comment>
<proteinExistence type="predicted"/>
<keyword evidence="2" id="KW-0238">DNA-binding</keyword>
<dbReference type="GO" id="GO:0003700">
    <property type="term" value="F:DNA-binding transcription factor activity"/>
    <property type="evidence" value="ECO:0007669"/>
    <property type="project" value="InterPro"/>
</dbReference>